<dbReference type="VEuPathDB" id="VectorBase:RSAN_025909"/>
<dbReference type="EMBL" id="JABSTV010001248">
    <property type="protein sequence ID" value="KAH7969691.1"/>
    <property type="molecule type" value="Genomic_DNA"/>
</dbReference>
<keyword evidence="4" id="KW-1185">Reference proteome</keyword>
<reference evidence="3" key="1">
    <citation type="journal article" date="2020" name="Cell">
        <title>Large-Scale Comparative Analyses of Tick Genomes Elucidate Their Genetic Diversity and Vector Capacities.</title>
        <authorList>
            <consortium name="Tick Genome and Microbiome Consortium (TIGMIC)"/>
            <person name="Jia N."/>
            <person name="Wang J."/>
            <person name="Shi W."/>
            <person name="Du L."/>
            <person name="Sun Y."/>
            <person name="Zhan W."/>
            <person name="Jiang J.F."/>
            <person name="Wang Q."/>
            <person name="Zhang B."/>
            <person name="Ji P."/>
            <person name="Bell-Sakyi L."/>
            <person name="Cui X.M."/>
            <person name="Yuan T.T."/>
            <person name="Jiang B.G."/>
            <person name="Yang W.F."/>
            <person name="Lam T.T."/>
            <person name="Chang Q.C."/>
            <person name="Ding S.J."/>
            <person name="Wang X.J."/>
            <person name="Zhu J.G."/>
            <person name="Ruan X.D."/>
            <person name="Zhao L."/>
            <person name="Wei J.T."/>
            <person name="Ye R.Z."/>
            <person name="Que T.C."/>
            <person name="Du C.H."/>
            <person name="Zhou Y.H."/>
            <person name="Cheng J.X."/>
            <person name="Dai P.F."/>
            <person name="Guo W.B."/>
            <person name="Han X.H."/>
            <person name="Huang E.J."/>
            <person name="Li L.F."/>
            <person name="Wei W."/>
            <person name="Gao Y.C."/>
            <person name="Liu J.Z."/>
            <person name="Shao H.Z."/>
            <person name="Wang X."/>
            <person name="Wang C.C."/>
            <person name="Yang T.C."/>
            <person name="Huo Q.B."/>
            <person name="Li W."/>
            <person name="Chen H.Y."/>
            <person name="Chen S.E."/>
            <person name="Zhou L.G."/>
            <person name="Ni X.B."/>
            <person name="Tian J.H."/>
            <person name="Sheng Y."/>
            <person name="Liu T."/>
            <person name="Pan Y.S."/>
            <person name="Xia L.Y."/>
            <person name="Li J."/>
            <person name="Zhao F."/>
            <person name="Cao W.C."/>
        </authorList>
    </citation>
    <scope>NUCLEOTIDE SEQUENCE</scope>
    <source>
        <strain evidence="3">Rsan-2018</strain>
    </source>
</reference>
<gene>
    <name evidence="3" type="ORF">HPB52_021206</name>
</gene>
<protein>
    <recommendedName>
        <fullName evidence="2">Transposable element P transposase-like GTP-binding insertion domain-containing protein</fullName>
    </recommendedName>
</protein>
<dbReference type="VEuPathDB" id="VectorBase:RSAN_048433"/>
<feature type="region of interest" description="Disordered" evidence="1">
    <location>
        <begin position="182"/>
        <end position="201"/>
    </location>
</feature>
<evidence type="ECO:0000313" key="4">
    <source>
        <dbReference type="Proteomes" id="UP000821837"/>
    </source>
</evidence>
<feature type="domain" description="Transposable element P transposase-like GTP-binding insertion" evidence="2">
    <location>
        <begin position="1"/>
        <end position="56"/>
    </location>
</feature>
<name>A0A9D4T2P6_RHISA</name>
<proteinExistence type="predicted"/>
<organism evidence="3 4">
    <name type="scientific">Rhipicephalus sanguineus</name>
    <name type="common">Brown dog tick</name>
    <name type="synonym">Ixodes sanguineus</name>
    <dbReference type="NCBI Taxonomy" id="34632"/>
    <lineage>
        <taxon>Eukaryota</taxon>
        <taxon>Metazoa</taxon>
        <taxon>Ecdysozoa</taxon>
        <taxon>Arthropoda</taxon>
        <taxon>Chelicerata</taxon>
        <taxon>Arachnida</taxon>
        <taxon>Acari</taxon>
        <taxon>Parasitiformes</taxon>
        <taxon>Ixodida</taxon>
        <taxon>Ixodoidea</taxon>
        <taxon>Ixodidae</taxon>
        <taxon>Rhipicephalinae</taxon>
        <taxon>Rhipicephalus</taxon>
        <taxon>Rhipicephalus</taxon>
    </lineage>
</organism>
<reference evidence="3" key="2">
    <citation type="submission" date="2021-09" db="EMBL/GenBank/DDBJ databases">
        <authorList>
            <person name="Jia N."/>
            <person name="Wang J."/>
            <person name="Shi W."/>
            <person name="Du L."/>
            <person name="Sun Y."/>
            <person name="Zhan W."/>
            <person name="Jiang J."/>
            <person name="Wang Q."/>
            <person name="Zhang B."/>
            <person name="Ji P."/>
            <person name="Sakyi L.B."/>
            <person name="Cui X."/>
            <person name="Yuan T."/>
            <person name="Jiang B."/>
            <person name="Yang W."/>
            <person name="Lam T.T.-Y."/>
            <person name="Chang Q."/>
            <person name="Ding S."/>
            <person name="Wang X."/>
            <person name="Zhu J."/>
            <person name="Ruan X."/>
            <person name="Zhao L."/>
            <person name="Wei J."/>
            <person name="Que T."/>
            <person name="Du C."/>
            <person name="Cheng J."/>
            <person name="Dai P."/>
            <person name="Han X."/>
            <person name="Huang E."/>
            <person name="Gao Y."/>
            <person name="Liu J."/>
            <person name="Shao H."/>
            <person name="Ye R."/>
            <person name="Li L."/>
            <person name="Wei W."/>
            <person name="Wang X."/>
            <person name="Wang C."/>
            <person name="Huo Q."/>
            <person name="Li W."/>
            <person name="Guo W."/>
            <person name="Chen H."/>
            <person name="Chen S."/>
            <person name="Zhou L."/>
            <person name="Zhou L."/>
            <person name="Ni X."/>
            <person name="Tian J."/>
            <person name="Zhou Y."/>
            <person name="Sheng Y."/>
            <person name="Liu T."/>
            <person name="Pan Y."/>
            <person name="Xia L."/>
            <person name="Li J."/>
            <person name="Zhao F."/>
            <person name="Cao W."/>
        </authorList>
    </citation>
    <scope>NUCLEOTIDE SEQUENCE</scope>
    <source>
        <strain evidence="3">Rsan-2018</strain>
        <tissue evidence="3">Larvae</tissue>
    </source>
</reference>
<sequence length="428" mass="48288">MKVSRATQVFSPVVIATLEFLQENPQCHPDATEFQDCLPTITFMKMVSKWYDLHNIGTVKPHGQGEEPFYFSDDDRLSWLEVDFITYIEEIQHSGGNAKKKMTKETYEATLMTTRSTVALIQHLLDNNFRYVLTRALNSDPVESLFSCFRQFNGGNDKVDARTAVFTAEKLLKVGILQAAKSGNAPHSSETNAPLKPKARDGDTTAMPLAVVLGAKRLSHELEFLHVSFATPDDIELAPLAYLAGYLARACEEKLTCEACKVLLQEPKPCGGMYDFIKKIENGQLRYPKMEIVQICKLACGFVSEVMKDIEVRRTLLWICISWRGPFYTSAERETSRYAMDLSIEVGYGGVGGRMSREPYNVSFLRLFRGDIIRVRFEDSRGLWVFSAYTTRADHLFISVEHCHCECTSIRVFCCCGGHSPKQGVDTE</sequence>
<dbReference type="InterPro" id="IPR048366">
    <property type="entry name" value="TNP-like_GBD"/>
</dbReference>
<evidence type="ECO:0000313" key="3">
    <source>
        <dbReference type="EMBL" id="KAH7969691.1"/>
    </source>
</evidence>
<evidence type="ECO:0000259" key="2">
    <source>
        <dbReference type="Pfam" id="PF21788"/>
    </source>
</evidence>
<comment type="caution">
    <text evidence="3">The sequence shown here is derived from an EMBL/GenBank/DDBJ whole genome shotgun (WGS) entry which is preliminary data.</text>
</comment>
<accession>A0A9D4T2P6</accession>
<dbReference type="Pfam" id="PF21788">
    <property type="entry name" value="TNP-like_GBD"/>
    <property type="match status" value="1"/>
</dbReference>
<dbReference type="AlphaFoldDB" id="A0A9D4T2P6"/>
<evidence type="ECO:0000256" key="1">
    <source>
        <dbReference type="SAM" id="MobiDB-lite"/>
    </source>
</evidence>
<dbReference type="Proteomes" id="UP000821837">
    <property type="component" value="Unassembled WGS sequence"/>
</dbReference>